<gene>
    <name evidence="1" type="ORF">MLD38_019890</name>
</gene>
<organism evidence="1 2">
    <name type="scientific">Melastoma candidum</name>
    <dbReference type="NCBI Taxonomy" id="119954"/>
    <lineage>
        <taxon>Eukaryota</taxon>
        <taxon>Viridiplantae</taxon>
        <taxon>Streptophyta</taxon>
        <taxon>Embryophyta</taxon>
        <taxon>Tracheophyta</taxon>
        <taxon>Spermatophyta</taxon>
        <taxon>Magnoliopsida</taxon>
        <taxon>eudicotyledons</taxon>
        <taxon>Gunneridae</taxon>
        <taxon>Pentapetalae</taxon>
        <taxon>rosids</taxon>
        <taxon>malvids</taxon>
        <taxon>Myrtales</taxon>
        <taxon>Melastomataceae</taxon>
        <taxon>Melastomatoideae</taxon>
        <taxon>Melastomateae</taxon>
        <taxon>Melastoma</taxon>
    </lineage>
</organism>
<accession>A0ACB9QAU9</accession>
<keyword evidence="2" id="KW-1185">Reference proteome</keyword>
<protein>
    <submittedName>
        <fullName evidence="1">Uncharacterized protein</fullName>
    </submittedName>
</protein>
<comment type="caution">
    <text evidence="1">The sequence shown here is derived from an EMBL/GenBank/DDBJ whole genome shotgun (WGS) entry which is preliminary data.</text>
</comment>
<dbReference type="EMBL" id="CM042885">
    <property type="protein sequence ID" value="KAI4363707.1"/>
    <property type="molecule type" value="Genomic_DNA"/>
</dbReference>
<proteinExistence type="predicted"/>
<reference evidence="2" key="1">
    <citation type="journal article" date="2023" name="Front. Plant Sci.">
        <title>Chromosomal-level genome assembly of Melastoma candidum provides insights into trichome evolution.</title>
        <authorList>
            <person name="Zhong Y."/>
            <person name="Wu W."/>
            <person name="Sun C."/>
            <person name="Zou P."/>
            <person name="Liu Y."/>
            <person name="Dai S."/>
            <person name="Zhou R."/>
        </authorList>
    </citation>
    <scope>NUCLEOTIDE SEQUENCE [LARGE SCALE GENOMIC DNA]</scope>
</reference>
<sequence length="1186" mass="129634">MALGSRLICVQFPVTRLIQSWQLAQTTLVFRGPETSREMNCHPFSWDLPVGVSSTNDVATRLGGLGGNNGADPRGFFYPNSMSRVDPGEGVGVVPLSGEGSSWDGPGFMPNLYSVSSYKVDQIVPTHANYSDFLGPGTICKMNGQPFSWGLPTDHVTSRLGVLGGDSGANPSHHSFSLLGRSTNSISKPFIGELDDSFSDHHTKVFSRDTCDDRLEETAVKYPLKGAQINGSYQLEGANLASQHAAGTCNSKDPWIDGWGGPSGEHTPRSVRVVGEESWRRAPRPELASDIWKEQILFTPLWEQSTTTWCKGSNPDYENLVMKSASLPAAVFQADASSIPIGQVTPSNGNSGIGINDEIIADLTPFHEAKSYPLLDTESELHFDATYHNIQPDTYAFGNMSMADGEALPKEKFSSKNSFDHMLHSGSRHRFPSLHLENTYGQEGSRLACDLSTSNDWSFHHSDRGTDSLFSDKGPVTIKSLDQPWWEVFYSPDVPMKSDSRASSHKNPTGNLDQEICGKGPGSFFEPPAISCTPDGKQKFDGTVEVGPSWSKEIQSPHGTGGTIATEHLLNEGEKTCEIYLHGNLVDAGDMGSGYLADVVGKESPVTVKGNSNSCKSAHAPENPSDKEKSKSMPKVDIHAMVLTLHNLSELLYYYSLTGECEVTEEDRHLLEKVIHNLASSSSKDVVLMGNSEKVLKNSKEEPTSCSEVTTQLHMLEDQLDGDNGSVKSMSTSEENCSGMLSSGVDLQAVEDKNYTEILNDGKQQRTGEGKFSSKILSSEAIKDILGQHCHDWPESDQEVHFFRNLWLEAEVELCSQNCKARFDHVKSKFDAFGMKDSSGTRSLEQNKNMTDSPRSCNNSKVSGVSDVMARFAILKGRSHDLVGAPPPSIRAQDNEADILTEKASTSPHVSPSSILIGTRCHGENIDDDVMSRFKILLQRDESLRSEEENSARAETDEGVTEEKMCTTATGFPEHNSEAVASTFSEHMENLCPHISDISVMSRWNNLKQHNEIAGTFENVGYQETVEVEPREEPVDGLGDREGGYFYSDDAHYHNRFSSSSCGEPGTESVLERLKVLKLRDGHQNSAEDNLMFQESVDLGAAVRGDYLSSLKERAVEGSTAKARYASQKETDSLADDAAKLDNGLGRGDNPAVGSFIKGKTSGGWFDIASSDWEHVLKEEVTGRTT</sequence>
<dbReference type="Proteomes" id="UP001057402">
    <property type="component" value="Chromosome 6"/>
</dbReference>
<evidence type="ECO:0000313" key="1">
    <source>
        <dbReference type="EMBL" id="KAI4363707.1"/>
    </source>
</evidence>
<evidence type="ECO:0000313" key="2">
    <source>
        <dbReference type="Proteomes" id="UP001057402"/>
    </source>
</evidence>
<name>A0ACB9QAU9_9MYRT</name>